<dbReference type="RefSeq" id="WP_092981681.1">
    <property type="nucleotide sequence ID" value="NZ_FOYQ01000001.1"/>
</dbReference>
<comment type="pathway">
    <text evidence="2">Lipid metabolism.</text>
</comment>
<evidence type="ECO:0000256" key="3">
    <source>
        <dbReference type="ARBA" id="ARBA00010008"/>
    </source>
</evidence>
<organism evidence="8 9">
    <name type="scientific">Robiginitalea myxolifaciens</name>
    <dbReference type="NCBI Taxonomy" id="400055"/>
    <lineage>
        <taxon>Bacteria</taxon>
        <taxon>Pseudomonadati</taxon>
        <taxon>Bacteroidota</taxon>
        <taxon>Flavobacteriia</taxon>
        <taxon>Flavobacteriales</taxon>
        <taxon>Flavobacteriaceae</taxon>
        <taxon>Robiginitalea</taxon>
    </lineage>
</organism>
<evidence type="ECO:0000256" key="2">
    <source>
        <dbReference type="ARBA" id="ARBA00005189"/>
    </source>
</evidence>
<dbReference type="InterPro" id="IPR001917">
    <property type="entry name" value="Aminotrans_II_pyridoxalP_BS"/>
</dbReference>
<dbReference type="Pfam" id="PF00155">
    <property type="entry name" value="Aminotran_1_2"/>
    <property type="match status" value="1"/>
</dbReference>
<dbReference type="PANTHER" id="PTHR13693:SF77">
    <property type="entry name" value="8-AMINO-7-OXONONANOATE SYNTHASE"/>
    <property type="match status" value="1"/>
</dbReference>
<evidence type="ECO:0000313" key="9">
    <source>
        <dbReference type="Proteomes" id="UP000199534"/>
    </source>
</evidence>
<dbReference type="EMBL" id="FOYQ01000001">
    <property type="protein sequence ID" value="SFR38058.1"/>
    <property type="molecule type" value="Genomic_DNA"/>
</dbReference>
<reference evidence="8 9" key="1">
    <citation type="submission" date="2016-10" db="EMBL/GenBank/DDBJ databases">
        <authorList>
            <person name="de Groot N.N."/>
        </authorList>
    </citation>
    <scope>NUCLEOTIDE SEQUENCE [LARGE SCALE GENOMIC DNA]</scope>
    <source>
        <strain evidence="8 9">DSM 21019</strain>
    </source>
</reference>
<dbReference type="Gene3D" id="3.40.640.10">
    <property type="entry name" value="Type I PLP-dependent aspartate aminotransferase-like (Major domain)"/>
    <property type="match status" value="1"/>
</dbReference>
<proteinExistence type="inferred from homology"/>
<dbReference type="InterPro" id="IPR015422">
    <property type="entry name" value="PyrdxlP-dep_Trfase_small"/>
</dbReference>
<evidence type="ECO:0000256" key="4">
    <source>
        <dbReference type="ARBA" id="ARBA00022679"/>
    </source>
</evidence>
<dbReference type="Proteomes" id="UP000199534">
    <property type="component" value="Unassembled WGS sequence"/>
</dbReference>
<evidence type="ECO:0000256" key="5">
    <source>
        <dbReference type="ARBA" id="ARBA00022898"/>
    </source>
</evidence>
<dbReference type="InterPro" id="IPR015421">
    <property type="entry name" value="PyrdxlP-dep_Trfase_major"/>
</dbReference>
<evidence type="ECO:0000313" key="8">
    <source>
        <dbReference type="EMBL" id="SFR38058.1"/>
    </source>
</evidence>
<feature type="domain" description="Aminotransferase class I/classII large" evidence="7">
    <location>
        <begin position="36"/>
        <end position="384"/>
    </location>
</feature>
<sequence>MPYICFMAGFPEKLRAKLSQRQQDDMLRELQPDSRGIDFSSNDYLGFALDFPESPHNIPGDSNNARITRGSTSSRLIRGNHGEYPRTEAAIASFHNADAALVFNSGYSANLGLLASVPQRTDFILYDAQIHASLRDGIRLSPAKSYSFRHNDPEHLKERYKQLFPEGRPPESEVYLITESLFSMSGTVPDLGRFFNFCQEEDCRLILDEAHAIGVLGPQGKGLAAAMEREEACFARVVTFGKALGSHGAAILGSESLRQYLINFCRPLIYTTALPPASLIAIREAYELLASDTGQERVRQLRTAIDRFHHEAGALGLQDQFGGGQGAVFNFRVGGNTPTKALSKQLAAAGYDVRPILSPTVPEGEECLRFCVHSFNSPEEIQGVLTTLYSLSDTYVRN</sequence>
<evidence type="ECO:0000259" key="7">
    <source>
        <dbReference type="Pfam" id="PF00155"/>
    </source>
</evidence>
<dbReference type="OrthoDB" id="9807157at2"/>
<dbReference type="AlphaFoldDB" id="A0A1I6G776"/>
<comment type="cofactor">
    <cofactor evidence="1 6">
        <name>pyridoxal 5'-phosphate</name>
        <dbReference type="ChEBI" id="CHEBI:597326"/>
    </cofactor>
</comment>
<dbReference type="GO" id="GO:0009102">
    <property type="term" value="P:biotin biosynthetic process"/>
    <property type="evidence" value="ECO:0007669"/>
    <property type="project" value="TreeGrafter"/>
</dbReference>
<dbReference type="Gene3D" id="3.90.1150.10">
    <property type="entry name" value="Aspartate Aminotransferase, domain 1"/>
    <property type="match status" value="1"/>
</dbReference>
<dbReference type="PROSITE" id="PS00599">
    <property type="entry name" value="AA_TRANSFER_CLASS_2"/>
    <property type="match status" value="1"/>
</dbReference>
<accession>A0A1I6G776</accession>
<gene>
    <name evidence="8" type="ORF">SAMN04490243_1345</name>
</gene>
<dbReference type="InterPro" id="IPR050087">
    <property type="entry name" value="AON_synthase_class-II"/>
</dbReference>
<keyword evidence="4" id="KW-0808">Transferase</keyword>
<dbReference type="InterPro" id="IPR004839">
    <property type="entry name" value="Aminotransferase_I/II_large"/>
</dbReference>
<protein>
    <submittedName>
        <fullName evidence="8">8-amino-7-oxononanoate synthase</fullName>
    </submittedName>
</protein>
<dbReference type="GO" id="GO:0016740">
    <property type="term" value="F:transferase activity"/>
    <property type="evidence" value="ECO:0007669"/>
    <property type="project" value="UniProtKB-KW"/>
</dbReference>
<dbReference type="PANTHER" id="PTHR13693">
    <property type="entry name" value="CLASS II AMINOTRANSFERASE/8-AMINO-7-OXONONANOATE SYNTHASE"/>
    <property type="match status" value="1"/>
</dbReference>
<dbReference type="GO" id="GO:0030170">
    <property type="term" value="F:pyridoxal phosphate binding"/>
    <property type="evidence" value="ECO:0007669"/>
    <property type="project" value="InterPro"/>
</dbReference>
<name>A0A1I6G776_9FLAO</name>
<keyword evidence="5 6" id="KW-0663">Pyridoxal phosphate</keyword>
<dbReference type="SUPFAM" id="SSF53383">
    <property type="entry name" value="PLP-dependent transferases"/>
    <property type="match status" value="1"/>
</dbReference>
<keyword evidence="9" id="KW-1185">Reference proteome</keyword>
<evidence type="ECO:0000256" key="1">
    <source>
        <dbReference type="ARBA" id="ARBA00001933"/>
    </source>
</evidence>
<dbReference type="STRING" id="400055.SAMN04490243_1345"/>
<dbReference type="InterPro" id="IPR015424">
    <property type="entry name" value="PyrdxlP-dep_Trfase"/>
</dbReference>
<evidence type="ECO:0000256" key="6">
    <source>
        <dbReference type="RuleBase" id="RU003693"/>
    </source>
</evidence>
<comment type="similarity">
    <text evidence="3">Belongs to the class-II pyridoxal-phosphate-dependent aminotransferase family. BioF subfamily.</text>
</comment>